<evidence type="ECO:0000313" key="3">
    <source>
        <dbReference type="Proteomes" id="UP000521943"/>
    </source>
</evidence>
<dbReference type="OrthoDB" id="3063186at2759"/>
<evidence type="ECO:0000256" key="1">
    <source>
        <dbReference type="SAM" id="MobiDB-lite"/>
    </source>
</evidence>
<organism evidence="2 3">
    <name type="scientific">Ephemerocybe angulata</name>
    <dbReference type="NCBI Taxonomy" id="980116"/>
    <lineage>
        <taxon>Eukaryota</taxon>
        <taxon>Fungi</taxon>
        <taxon>Dikarya</taxon>
        <taxon>Basidiomycota</taxon>
        <taxon>Agaricomycotina</taxon>
        <taxon>Agaricomycetes</taxon>
        <taxon>Agaricomycetidae</taxon>
        <taxon>Agaricales</taxon>
        <taxon>Agaricineae</taxon>
        <taxon>Psathyrellaceae</taxon>
        <taxon>Ephemerocybe</taxon>
    </lineage>
</organism>
<feature type="compositionally biased region" description="Low complexity" evidence="1">
    <location>
        <begin position="121"/>
        <end position="151"/>
    </location>
</feature>
<sequence length="380" mass="42309">MSQLPADVDAFGGIVPNPLGPNVSQEQYKRRRGAESKYFDKSQTAEMDALIPELLQFLRSPRTNEEFAEWTEGKATILLSRPTFLSAITPVADGTRTVKHAQHKIHRFFYHRKPKQTRTGTSSTSSSSTSSSSALSPAATTSSSTSSTSTTSTFAEDEALRIVRLARRSKLLLEGEYKARDHFIASNAELIQEKIKELKSTSTVNGKALENIAISKLWNDADKALYESMANDFAANVSGNQESFPWLLHTMLTDIVKTNLLGDVALKLNLAFRDAQSDLKTYTVRVAYNATSRSTVEFVPKHQDEEESSWAIEADGLLPRHVETPLVKIMTNGAGVPMWPSIDLENTTPRQLKGVVEMYLKAVWILERKGPRHSSRYLSR</sequence>
<feature type="region of interest" description="Disordered" evidence="1">
    <location>
        <begin position="109"/>
        <end position="151"/>
    </location>
</feature>
<accession>A0A8H6HQV2</accession>
<name>A0A8H6HQV2_9AGAR</name>
<keyword evidence="3" id="KW-1185">Reference proteome</keyword>
<dbReference type="Proteomes" id="UP000521943">
    <property type="component" value="Unassembled WGS sequence"/>
</dbReference>
<protein>
    <submittedName>
        <fullName evidence="2">Uncharacterized protein</fullName>
    </submittedName>
</protein>
<proteinExistence type="predicted"/>
<comment type="caution">
    <text evidence="2">The sequence shown here is derived from an EMBL/GenBank/DDBJ whole genome shotgun (WGS) entry which is preliminary data.</text>
</comment>
<gene>
    <name evidence="2" type="ORF">DFP72DRAFT_516509</name>
</gene>
<evidence type="ECO:0000313" key="2">
    <source>
        <dbReference type="EMBL" id="KAF6750233.1"/>
    </source>
</evidence>
<dbReference type="AlphaFoldDB" id="A0A8H6HQV2"/>
<reference evidence="2 3" key="1">
    <citation type="submission" date="2020-07" db="EMBL/GenBank/DDBJ databases">
        <title>Comparative genomics of pyrophilous fungi reveals a link between fire events and developmental genes.</title>
        <authorList>
            <consortium name="DOE Joint Genome Institute"/>
            <person name="Steindorff A.S."/>
            <person name="Carver A."/>
            <person name="Calhoun S."/>
            <person name="Stillman K."/>
            <person name="Liu H."/>
            <person name="Lipzen A."/>
            <person name="Pangilinan J."/>
            <person name="Labutti K."/>
            <person name="Bruns T.D."/>
            <person name="Grigoriev I.V."/>
        </authorList>
    </citation>
    <scope>NUCLEOTIDE SEQUENCE [LARGE SCALE GENOMIC DNA]</scope>
    <source>
        <strain evidence="2 3">CBS 144469</strain>
    </source>
</reference>
<dbReference type="EMBL" id="JACGCI010000058">
    <property type="protein sequence ID" value="KAF6750233.1"/>
    <property type="molecule type" value="Genomic_DNA"/>
</dbReference>